<evidence type="ECO:0000313" key="5">
    <source>
        <dbReference type="EMBL" id="SDK89157.1"/>
    </source>
</evidence>
<keyword evidence="1 3" id="KW-0694">RNA-binding</keyword>
<dbReference type="Gene3D" id="3.40.50.150">
    <property type="entry name" value="Vaccinia Virus protein VP39"/>
    <property type="match status" value="1"/>
</dbReference>
<name>A0A1G9FLA7_9MICO</name>
<dbReference type="PROSITE" id="PS50889">
    <property type="entry name" value="S4"/>
    <property type="match status" value="1"/>
</dbReference>
<dbReference type="AlphaFoldDB" id="A0A1G9FLA7"/>
<dbReference type="PANTHER" id="PTHR32319">
    <property type="entry name" value="BACTERIAL HEMOLYSIN-LIKE PROTEIN"/>
    <property type="match status" value="1"/>
</dbReference>
<dbReference type="CDD" id="cd00165">
    <property type="entry name" value="S4"/>
    <property type="match status" value="1"/>
</dbReference>
<dbReference type="Proteomes" id="UP000198701">
    <property type="component" value="Unassembled WGS sequence"/>
</dbReference>
<dbReference type="RefSeq" id="WP_092324371.1">
    <property type="nucleotide sequence ID" value="NZ_FNFU01000017.1"/>
</dbReference>
<dbReference type="GO" id="GO:0032259">
    <property type="term" value="P:methylation"/>
    <property type="evidence" value="ECO:0007669"/>
    <property type="project" value="UniProtKB-KW"/>
</dbReference>
<comment type="similarity">
    <text evidence="2">Belongs to the TlyA family.</text>
</comment>
<dbReference type="InterPro" id="IPR047048">
    <property type="entry name" value="TlyA"/>
</dbReference>
<dbReference type="EMBL" id="FNFU01000017">
    <property type="protein sequence ID" value="SDK89157.1"/>
    <property type="molecule type" value="Genomic_DNA"/>
</dbReference>
<dbReference type="GO" id="GO:0003723">
    <property type="term" value="F:RNA binding"/>
    <property type="evidence" value="ECO:0007669"/>
    <property type="project" value="UniProtKB-KW"/>
</dbReference>
<dbReference type="InterPro" id="IPR002877">
    <property type="entry name" value="RNA_MeTrfase_FtsJ_dom"/>
</dbReference>
<evidence type="ECO:0000256" key="2">
    <source>
        <dbReference type="ARBA" id="ARBA00029460"/>
    </source>
</evidence>
<keyword evidence="5" id="KW-0489">Methyltransferase</keyword>
<feature type="domain" description="RNA-binding S4" evidence="4">
    <location>
        <begin position="4"/>
        <end position="68"/>
    </location>
</feature>
<dbReference type="GO" id="GO:0008168">
    <property type="term" value="F:methyltransferase activity"/>
    <property type="evidence" value="ECO:0007669"/>
    <property type="project" value="UniProtKB-KW"/>
</dbReference>
<protein>
    <submittedName>
        <fullName evidence="5">23S rRNA (Cytidine1920-2'-O)/16S rRNA (Cytidine1409-2'-O)-methyltransferase</fullName>
    </submittedName>
</protein>
<dbReference type="InterPro" id="IPR036986">
    <property type="entry name" value="S4_RNA-bd_sf"/>
</dbReference>
<evidence type="ECO:0000256" key="1">
    <source>
        <dbReference type="ARBA" id="ARBA00022884"/>
    </source>
</evidence>
<dbReference type="SMART" id="SM00363">
    <property type="entry name" value="S4"/>
    <property type="match status" value="1"/>
</dbReference>
<dbReference type="OrthoDB" id="9784736at2"/>
<dbReference type="SUPFAM" id="SSF53335">
    <property type="entry name" value="S-adenosyl-L-methionine-dependent methyltransferases"/>
    <property type="match status" value="1"/>
</dbReference>
<organism evidence="5 6">
    <name type="scientific">Cryobacterium psychrotolerans</name>
    <dbReference type="NCBI Taxonomy" id="386301"/>
    <lineage>
        <taxon>Bacteria</taxon>
        <taxon>Bacillati</taxon>
        <taxon>Actinomycetota</taxon>
        <taxon>Actinomycetes</taxon>
        <taxon>Micrococcales</taxon>
        <taxon>Microbacteriaceae</taxon>
        <taxon>Cryobacterium</taxon>
    </lineage>
</organism>
<dbReference type="InterPro" id="IPR002942">
    <property type="entry name" value="S4_RNA-bd"/>
</dbReference>
<evidence type="ECO:0000313" key="6">
    <source>
        <dbReference type="Proteomes" id="UP000198701"/>
    </source>
</evidence>
<dbReference type="CDD" id="cd02440">
    <property type="entry name" value="AdoMet_MTases"/>
    <property type="match status" value="1"/>
</dbReference>
<dbReference type="STRING" id="386301.SAMN05216282_1176"/>
<gene>
    <name evidence="5" type="ORF">SAMN05216282_1176</name>
</gene>
<evidence type="ECO:0000256" key="3">
    <source>
        <dbReference type="PROSITE-ProRule" id="PRU00182"/>
    </source>
</evidence>
<accession>A0A1G9FLA7</accession>
<dbReference type="InterPro" id="IPR004538">
    <property type="entry name" value="Hemolysin_A/TlyA"/>
</dbReference>
<evidence type="ECO:0000259" key="4">
    <source>
        <dbReference type="SMART" id="SM00363"/>
    </source>
</evidence>
<reference evidence="5 6" key="1">
    <citation type="submission" date="2016-10" db="EMBL/GenBank/DDBJ databases">
        <authorList>
            <person name="de Groot N.N."/>
        </authorList>
    </citation>
    <scope>NUCLEOTIDE SEQUENCE [LARGE SCALE GENOMIC DNA]</scope>
    <source>
        <strain evidence="5 6">CGMCC 1.5382</strain>
    </source>
</reference>
<proteinExistence type="inferred from homology"/>
<dbReference type="NCBIfam" id="TIGR00478">
    <property type="entry name" value="tly"/>
    <property type="match status" value="1"/>
</dbReference>
<sequence>MTELRLDAALAERGLVRSRTVAARVIADGLVTVDGKPAVKASAKVRDNQVIEVAATDHYVSRGAHKLIAALDAFGLDVTGRTVLDAGASTGGFSQVLLERGAAQVIAVDVGHGQLAPQLALEPRLALVEGFNVKNATAENVAAASGVAERPSLVVADLSFISLTHLLPALVATAEPGADFVLLIKPQFEVGRGGIREGIVHNPGLRADAVSGVLWAGWDLGLHTNGLIASPIAGTAGNHEYLCWMTTKSGSNPTEWMDRIPALVGA</sequence>
<dbReference type="Gene3D" id="3.10.290.10">
    <property type="entry name" value="RNA-binding S4 domain"/>
    <property type="match status" value="1"/>
</dbReference>
<keyword evidence="5" id="KW-0808">Transferase</keyword>
<dbReference type="PIRSF" id="PIRSF005578">
    <property type="entry name" value="TlyA"/>
    <property type="match status" value="1"/>
</dbReference>
<dbReference type="SUPFAM" id="SSF55174">
    <property type="entry name" value="Alpha-L RNA-binding motif"/>
    <property type="match status" value="1"/>
</dbReference>
<keyword evidence="6" id="KW-1185">Reference proteome</keyword>
<dbReference type="PANTHER" id="PTHR32319:SF0">
    <property type="entry name" value="BACTERIAL HEMOLYSIN-LIKE PROTEIN"/>
    <property type="match status" value="1"/>
</dbReference>
<dbReference type="InterPro" id="IPR029063">
    <property type="entry name" value="SAM-dependent_MTases_sf"/>
</dbReference>
<dbReference type="Pfam" id="PF01479">
    <property type="entry name" value="S4"/>
    <property type="match status" value="1"/>
</dbReference>
<dbReference type="Pfam" id="PF01728">
    <property type="entry name" value="FtsJ"/>
    <property type="match status" value="1"/>
</dbReference>